<comment type="caution">
    <text evidence="1">The sequence shown here is derived from an EMBL/GenBank/DDBJ whole genome shotgun (WGS) entry which is preliminary data.</text>
</comment>
<reference evidence="1" key="1">
    <citation type="journal article" date="2021" name="New Phytol.">
        <title>Evolutionary innovations through gain and loss of genes in the ectomycorrhizal Boletales.</title>
        <authorList>
            <person name="Wu G."/>
            <person name="Miyauchi S."/>
            <person name="Morin E."/>
            <person name="Kuo A."/>
            <person name="Drula E."/>
            <person name="Varga T."/>
            <person name="Kohler A."/>
            <person name="Feng B."/>
            <person name="Cao Y."/>
            <person name="Lipzen A."/>
            <person name="Daum C."/>
            <person name="Hundley H."/>
            <person name="Pangilinan J."/>
            <person name="Johnson J."/>
            <person name="Barry K."/>
            <person name="LaButti K."/>
            <person name="Ng V."/>
            <person name="Ahrendt S."/>
            <person name="Min B."/>
            <person name="Choi I.G."/>
            <person name="Park H."/>
            <person name="Plett J.M."/>
            <person name="Magnuson J."/>
            <person name="Spatafora J.W."/>
            <person name="Nagy L.G."/>
            <person name="Henrissat B."/>
            <person name="Grigoriev I.V."/>
            <person name="Yang Z.L."/>
            <person name="Xu J."/>
            <person name="Martin F.M."/>
        </authorList>
    </citation>
    <scope>NUCLEOTIDE SEQUENCE</scope>
    <source>
        <strain evidence="1">ATCC 28755</strain>
    </source>
</reference>
<proteinExistence type="predicted"/>
<organism evidence="1 2">
    <name type="scientific">Hygrophoropsis aurantiaca</name>
    <dbReference type="NCBI Taxonomy" id="72124"/>
    <lineage>
        <taxon>Eukaryota</taxon>
        <taxon>Fungi</taxon>
        <taxon>Dikarya</taxon>
        <taxon>Basidiomycota</taxon>
        <taxon>Agaricomycotina</taxon>
        <taxon>Agaricomycetes</taxon>
        <taxon>Agaricomycetidae</taxon>
        <taxon>Boletales</taxon>
        <taxon>Coniophorineae</taxon>
        <taxon>Hygrophoropsidaceae</taxon>
        <taxon>Hygrophoropsis</taxon>
    </lineage>
</organism>
<name>A0ACB8AC26_9AGAM</name>
<dbReference type="EMBL" id="MU267718">
    <property type="protein sequence ID" value="KAH7910324.1"/>
    <property type="molecule type" value="Genomic_DNA"/>
</dbReference>
<accession>A0ACB8AC26</accession>
<dbReference type="Proteomes" id="UP000790377">
    <property type="component" value="Unassembled WGS sequence"/>
</dbReference>
<evidence type="ECO:0000313" key="1">
    <source>
        <dbReference type="EMBL" id="KAH7910324.1"/>
    </source>
</evidence>
<evidence type="ECO:0000313" key="2">
    <source>
        <dbReference type="Proteomes" id="UP000790377"/>
    </source>
</evidence>
<sequence>MVKAASLAICLAASAAMLVDAKCKKPAITGKNNDYAVNIYAATDCMSDPKSPKQTYKHAGKLSGKCMTIPHPLRGNIESFEFDTYMYWATLVFYNATGCHSHNALVCECAFCQRL</sequence>
<keyword evidence="2" id="KW-1185">Reference proteome</keyword>
<protein>
    <submittedName>
        <fullName evidence="1">Uncharacterized protein</fullName>
    </submittedName>
</protein>
<gene>
    <name evidence="1" type="ORF">BJ138DRAFT_1153182</name>
</gene>